<dbReference type="Gene3D" id="1.10.10.1550">
    <property type="entry name" value="ROS/MUCR transcriptional regulator protein"/>
    <property type="match status" value="1"/>
</dbReference>
<evidence type="ECO:0000313" key="4">
    <source>
        <dbReference type="Proteomes" id="UP000677082"/>
    </source>
</evidence>
<name>A0A919TF41_9ACTN</name>
<comment type="similarity">
    <text evidence="1">Belongs to the ros/MucR family.</text>
</comment>
<keyword evidence="4" id="KW-1185">Reference proteome</keyword>
<feature type="region of interest" description="Disordered" evidence="2">
    <location>
        <begin position="273"/>
        <end position="317"/>
    </location>
</feature>
<dbReference type="EMBL" id="BOQN01000081">
    <property type="protein sequence ID" value="GIM94395.1"/>
    <property type="molecule type" value="Genomic_DNA"/>
</dbReference>
<accession>A0A919TF41</accession>
<sequence>MIEALVPGHILSTARRASLATGLRETTRRPAMPGTIRPPATGRQSDLSVATTTARPALDAGGWPHREHTVATGQVTGATTRYDVAVPGGGAVPPGAAVLAVVRAAAGGEPDDGLLVCRECGRRRASLRQHVARTHGMDSRTYRTRHGLAPDTPMVGGKRPRSQYEAALSEATADRNRARGNAVRAALDARARTRGYAGLEDLVRRTTHLTIKQVGALLGQTGDQVKHWRRTFGVHSTARDARRCQLCETTQPQLAGHVRDAHGLSVADYHDRLQQRPSPQRPAAPAPTCDEPAERVLTGRRPAPTEPRPAVTTRRTR</sequence>
<dbReference type="GO" id="GO:0008270">
    <property type="term" value="F:zinc ion binding"/>
    <property type="evidence" value="ECO:0007669"/>
    <property type="project" value="InterPro"/>
</dbReference>
<dbReference type="Pfam" id="PF05443">
    <property type="entry name" value="ROS_MUCR"/>
    <property type="match status" value="1"/>
</dbReference>
<dbReference type="InterPro" id="IPR041920">
    <property type="entry name" value="ROS/MUCR_sf"/>
</dbReference>
<comment type="caution">
    <text evidence="3">The sequence shown here is derived from an EMBL/GenBank/DDBJ whole genome shotgun (WGS) entry which is preliminary data.</text>
</comment>
<evidence type="ECO:0008006" key="5">
    <source>
        <dbReference type="Google" id="ProtNLM"/>
    </source>
</evidence>
<dbReference type="GO" id="GO:0003677">
    <property type="term" value="F:DNA binding"/>
    <property type="evidence" value="ECO:0007669"/>
    <property type="project" value="InterPro"/>
</dbReference>
<dbReference type="InterPro" id="IPR008807">
    <property type="entry name" value="ROS_MUCR"/>
</dbReference>
<proteinExistence type="inferred from homology"/>
<dbReference type="Proteomes" id="UP000677082">
    <property type="component" value="Unassembled WGS sequence"/>
</dbReference>
<protein>
    <recommendedName>
        <fullName evidence="5">ROS/MUCR transcriptional regulator protein</fullName>
    </recommendedName>
</protein>
<evidence type="ECO:0000313" key="3">
    <source>
        <dbReference type="EMBL" id="GIM94395.1"/>
    </source>
</evidence>
<evidence type="ECO:0000256" key="1">
    <source>
        <dbReference type="ARBA" id="ARBA00007031"/>
    </source>
</evidence>
<dbReference type="GO" id="GO:0006355">
    <property type="term" value="P:regulation of DNA-templated transcription"/>
    <property type="evidence" value="ECO:0007669"/>
    <property type="project" value="InterPro"/>
</dbReference>
<dbReference type="AlphaFoldDB" id="A0A919TF41"/>
<organism evidence="3 4">
    <name type="scientific">Paractinoplanes toevensis</name>
    <dbReference type="NCBI Taxonomy" id="571911"/>
    <lineage>
        <taxon>Bacteria</taxon>
        <taxon>Bacillati</taxon>
        <taxon>Actinomycetota</taxon>
        <taxon>Actinomycetes</taxon>
        <taxon>Micromonosporales</taxon>
        <taxon>Micromonosporaceae</taxon>
        <taxon>Paractinoplanes</taxon>
    </lineage>
</organism>
<reference evidence="3 4" key="1">
    <citation type="submission" date="2021-03" db="EMBL/GenBank/DDBJ databases">
        <title>Whole genome shotgun sequence of Actinoplanes toevensis NBRC 105298.</title>
        <authorList>
            <person name="Komaki H."/>
            <person name="Tamura T."/>
        </authorList>
    </citation>
    <scope>NUCLEOTIDE SEQUENCE [LARGE SCALE GENOMIC DNA]</scope>
    <source>
        <strain evidence="3 4">NBRC 105298</strain>
    </source>
</reference>
<dbReference type="RefSeq" id="WP_213010184.1">
    <property type="nucleotide sequence ID" value="NZ_BOQN01000081.1"/>
</dbReference>
<gene>
    <name evidence="3" type="ORF">Ato02nite_061880</name>
</gene>
<evidence type="ECO:0000256" key="2">
    <source>
        <dbReference type="SAM" id="MobiDB-lite"/>
    </source>
</evidence>